<dbReference type="SUPFAM" id="SSF49879">
    <property type="entry name" value="SMAD/FHA domain"/>
    <property type="match status" value="1"/>
</dbReference>
<dbReference type="GO" id="GO:0006302">
    <property type="term" value="P:double-strand break repair"/>
    <property type="evidence" value="ECO:0007669"/>
    <property type="project" value="InterPro"/>
</dbReference>
<dbReference type="GO" id="GO:0008408">
    <property type="term" value="F:3'-5' exonuclease activity"/>
    <property type="evidence" value="ECO:0007669"/>
    <property type="project" value="InterPro"/>
</dbReference>
<evidence type="ECO:0000313" key="4">
    <source>
        <dbReference type="Proteomes" id="UP000075881"/>
    </source>
</evidence>
<feature type="compositionally biased region" description="Basic and acidic residues" evidence="1">
    <location>
        <begin position="334"/>
        <end position="348"/>
    </location>
</feature>
<dbReference type="CDD" id="cd22671">
    <property type="entry name" value="FHA_APTX-like"/>
    <property type="match status" value="1"/>
</dbReference>
<feature type="compositionally biased region" description="Polar residues" evidence="1">
    <location>
        <begin position="152"/>
        <end position="165"/>
    </location>
</feature>
<organism evidence="3 4">
    <name type="scientific">Anopheles christyi</name>
    <dbReference type="NCBI Taxonomy" id="43041"/>
    <lineage>
        <taxon>Eukaryota</taxon>
        <taxon>Metazoa</taxon>
        <taxon>Ecdysozoa</taxon>
        <taxon>Arthropoda</taxon>
        <taxon>Hexapoda</taxon>
        <taxon>Insecta</taxon>
        <taxon>Pterygota</taxon>
        <taxon>Neoptera</taxon>
        <taxon>Endopterygota</taxon>
        <taxon>Diptera</taxon>
        <taxon>Nematocera</taxon>
        <taxon>Culicoidea</taxon>
        <taxon>Culicidae</taxon>
        <taxon>Anophelinae</taxon>
        <taxon>Anopheles</taxon>
    </lineage>
</organism>
<reference evidence="4" key="1">
    <citation type="submission" date="2013-03" db="EMBL/GenBank/DDBJ databases">
        <title>The Genome Sequence of Anopheles christyi ACHKN1017.</title>
        <authorList>
            <consortium name="The Broad Institute Genomics Platform"/>
            <person name="Neafsey D.E."/>
            <person name="Besansky N."/>
            <person name="Walker B."/>
            <person name="Young S.K."/>
            <person name="Zeng Q."/>
            <person name="Gargeya S."/>
            <person name="Fitzgerald M."/>
            <person name="Haas B."/>
            <person name="Abouelleil A."/>
            <person name="Allen A.W."/>
            <person name="Alvarado L."/>
            <person name="Arachchi H.M."/>
            <person name="Berlin A.M."/>
            <person name="Chapman S.B."/>
            <person name="Gainer-Dewar J."/>
            <person name="Goldberg J."/>
            <person name="Griggs A."/>
            <person name="Gujja S."/>
            <person name="Hansen M."/>
            <person name="Howarth C."/>
            <person name="Imamovic A."/>
            <person name="Ireland A."/>
            <person name="Larimer J."/>
            <person name="McCowan C."/>
            <person name="Murphy C."/>
            <person name="Pearson M."/>
            <person name="Poon T.W."/>
            <person name="Priest M."/>
            <person name="Roberts A."/>
            <person name="Saif S."/>
            <person name="Shea T."/>
            <person name="Sisk P."/>
            <person name="Sykes S."/>
            <person name="Wortman J."/>
            <person name="Nusbaum C."/>
            <person name="Birren B."/>
        </authorList>
    </citation>
    <scope>NUCLEOTIDE SEQUENCE [LARGE SCALE GENOMIC DNA]</scope>
    <source>
        <strain evidence="4">ACHKN1017</strain>
    </source>
</reference>
<dbReference type="STRING" id="43041.A0A182KIA1"/>
<dbReference type="InterPro" id="IPR039253">
    <property type="entry name" value="APLF"/>
</dbReference>
<reference evidence="3" key="2">
    <citation type="submission" date="2020-05" db="UniProtKB">
        <authorList>
            <consortium name="EnsemblMetazoa"/>
        </authorList>
    </citation>
    <scope>IDENTIFICATION</scope>
    <source>
        <strain evidence="3">ACHKN1017</strain>
    </source>
</reference>
<feature type="compositionally biased region" description="Basic and acidic residues" evidence="1">
    <location>
        <begin position="137"/>
        <end position="147"/>
    </location>
</feature>
<dbReference type="FunFam" id="2.60.200.20:FF:000061">
    <property type="entry name" value="Zgc:165656 protein"/>
    <property type="match status" value="1"/>
</dbReference>
<name>A0A182KIA1_9DIPT</name>
<sequence length="411" mass="45482">MKKLVIIDAIKQTRKEVPESGQEIGRGKFLECDDKRVSRTHGHIVKELKGNKLLLRLEALHTNPIFCRKKDGVTDYTLKKEESILLEIGDKFKLIVDGVWFEVGEDTSETDPQSIEMTLEADPNSTSEDATTSKRKHDTEKAEEQSKKQRILCQNNTEPSTSTHPPSEDHSTVTEEMMAPDSSSIDTAKAIPTEIKKDPDALPSSCSTSQVQFKSDPDAEGSHEGSGNNGTGSSGNEWSIGSNLPQVLIKPDPDGLGVKMVLPITNSPSVLNSGVLRPSCDYGIRCYRAGQDHRTSYAHPGDLDYRRPIFPPPPPGSPLCPFGARCYRRNPQHFRDFDHPDPNADLLRRPLRLGVPRGQADDNMSEDEENPYESEPDFDDSSSDEYFPGHMDNESDDVGSAEDDNDSGLDC</sequence>
<evidence type="ECO:0000313" key="3">
    <source>
        <dbReference type="EnsemblMetazoa" id="ACHR014191-PA"/>
    </source>
</evidence>
<dbReference type="AlphaFoldDB" id="A0A182KIA1"/>
<feature type="domain" description="PBZ-type" evidence="2">
    <location>
        <begin position="277"/>
        <end position="302"/>
    </location>
</feature>
<feature type="compositionally biased region" description="Acidic residues" evidence="1">
    <location>
        <begin position="363"/>
        <end position="383"/>
    </location>
</feature>
<feature type="domain" description="PBZ-type" evidence="2">
    <location>
        <begin position="318"/>
        <end position="341"/>
    </location>
</feature>
<dbReference type="Gene3D" id="2.60.200.20">
    <property type="match status" value="1"/>
</dbReference>
<feature type="region of interest" description="Disordered" evidence="1">
    <location>
        <begin position="334"/>
        <end position="411"/>
    </location>
</feature>
<dbReference type="Proteomes" id="UP000075881">
    <property type="component" value="Unassembled WGS sequence"/>
</dbReference>
<feature type="compositionally biased region" description="Acidic residues" evidence="1">
    <location>
        <begin position="394"/>
        <end position="411"/>
    </location>
</feature>
<dbReference type="PANTHER" id="PTHR21315:SF2">
    <property type="entry name" value="APRATAXIN AND PNK-LIKE FACTOR"/>
    <property type="match status" value="1"/>
</dbReference>
<dbReference type="VEuPathDB" id="VectorBase:ACHR014191"/>
<dbReference type="PANTHER" id="PTHR21315">
    <property type="entry name" value="APRATAXIN AND PNK-LIKE FACTOR-RELATED"/>
    <property type="match status" value="1"/>
</dbReference>
<feature type="region of interest" description="Disordered" evidence="1">
    <location>
        <begin position="106"/>
        <end position="239"/>
    </location>
</feature>
<dbReference type="InterPro" id="IPR019406">
    <property type="entry name" value="APLF_PBZ"/>
</dbReference>
<evidence type="ECO:0000259" key="2">
    <source>
        <dbReference type="Pfam" id="PF10283"/>
    </source>
</evidence>
<dbReference type="GO" id="GO:0035861">
    <property type="term" value="C:site of double-strand break"/>
    <property type="evidence" value="ECO:0007669"/>
    <property type="project" value="TreeGrafter"/>
</dbReference>
<evidence type="ECO:0000256" key="1">
    <source>
        <dbReference type="SAM" id="MobiDB-lite"/>
    </source>
</evidence>
<keyword evidence="4" id="KW-1185">Reference proteome</keyword>
<protein>
    <recommendedName>
        <fullName evidence="2">PBZ-type domain-containing protein</fullName>
    </recommendedName>
</protein>
<dbReference type="GO" id="GO:0005634">
    <property type="term" value="C:nucleus"/>
    <property type="evidence" value="ECO:0007669"/>
    <property type="project" value="TreeGrafter"/>
</dbReference>
<dbReference type="EnsemblMetazoa" id="ACHR014191-RA">
    <property type="protein sequence ID" value="ACHR014191-PA"/>
    <property type="gene ID" value="ACHR014191"/>
</dbReference>
<dbReference type="InterPro" id="IPR008984">
    <property type="entry name" value="SMAD_FHA_dom_sf"/>
</dbReference>
<dbReference type="GO" id="GO:0003906">
    <property type="term" value="F:DNA-(apurinic or apyrimidinic site) endonuclease activity"/>
    <property type="evidence" value="ECO:0007669"/>
    <property type="project" value="InterPro"/>
</dbReference>
<accession>A0A182KIA1</accession>
<proteinExistence type="predicted"/>
<dbReference type="Pfam" id="PF10283">
    <property type="entry name" value="zf-CCHH"/>
    <property type="match status" value="2"/>
</dbReference>
<feature type="compositionally biased region" description="Polar residues" evidence="1">
    <location>
        <begin position="204"/>
        <end position="213"/>
    </location>
</feature>